<feature type="signal peptide" evidence="2">
    <location>
        <begin position="1"/>
        <end position="50"/>
    </location>
</feature>
<evidence type="ECO:0000259" key="3">
    <source>
        <dbReference type="Pfam" id="PF17131"/>
    </source>
</evidence>
<reference evidence="4 5" key="1">
    <citation type="submission" date="2021-10" db="EMBL/GenBank/DDBJ databases">
        <authorList>
            <person name="Chen M."/>
        </authorList>
    </citation>
    <scope>NUCLEOTIDE SEQUENCE [LARGE SCALE GENOMIC DNA]</scope>
    <source>
        <strain evidence="4 5">H3-26</strain>
    </source>
</reference>
<protein>
    <submittedName>
        <fullName evidence="4">Outer membrane lipoprotein-sorting protein</fullName>
    </submittedName>
</protein>
<keyword evidence="4" id="KW-0449">Lipoprotein</keyword>
<feature type="domain" description="Uncharacterized protein TP-0789" evidence="3">
    <location>
        <begin position="105"/>
        <end position="281"/>
    </location>
</feature>
<keyword evidence="5" id="KW-1185">Reference proteome</keyword>
<dbReference type="InterPro" id="IPR011220">
    <property type="entry name" value="UCP028205"/>
</dbReference>
<dbReference type="InterPro" id="IPR052944">
    <property type="entry name" value="Sporulation_related"/>
</dbReference>
<accession>A0ABS8BG87</accession>
<dbReference type="PANTHER" id="PTHR37507">
    <property type="entry name" value="SPORULATION PROTEIN YDCC"/>
    <property type="match status" value="1"/>
</dbReference>
<dbReference type="Pfam" id="PF17131">
    <property type="entry name" value="LolA_like"/>
    <property type="match status" value="1"/>
</dbReference>
<sequence length="286" mass="31943">MIKAMQAALVLMANPFGARAINTVGQQSSKTRYRVLSASLLLACCATVGAAPSAQQILSASDAIRNPEQPFGVTSTLIEYRNGKQVETSTLAVYARADAQSGQFRNLIRFVAPQRDAGKLLLKNGNDLWLYDPSSKASIRISPQQRLLGQAANGDVVTVNLAVDYTASLVGEETIADGERQNRDTYLLKLNAKTPDVTYHRIDYWIDRHNNQPVKAKFYSSSEHLLKTAYYRRFQKQLGVSRPTETVIIDGLDPQWVTVLRSSDFAFRDVPESWLQRDFLPRFKAE</sequence>
<evidence type="ECO:0000313" key="5">
    <source>
        <dbReference type="Proteomes" id="UP001198034"/>
    </source>
</evidence>
<dbReference type="CDD" id="cd16329">
    <property type="entry name" value="LolA_like"/>
    <property type="match status" value="1"/>
</dbReference>
<dbReference type="InterPro" id="IPR029046">
    <property type="entry name" value="LolA/LolB/LppX"/>
</dbReference>
<dbReference type="Gene3D" id="2.50.20.10">
    <property type="entry name" value="Lipoprotein localisation LolA/LolB/LppX"/>
    <property type="match status" value="1"/>
</dbReference>
<dbReference type="PIRSF" id="PIRSF028205">
    <property type="entry name" value="UCP028205"/>
    <property type="match status" value="1"/>
</dbReference>
<dbReference type="Proteomes" id="UP001198034">
    <property type="component" value="Unassembled WGS sequence"/>
</dbReference>
<proteinExistence type="predicted"/>
<evidence type="ECO:0000256" key="2">
    <source>
        <dbReference type="SAM" id="SignalP"/>
    </source>
</evidence>
<feature type="chain" id="PRO_5045800074" evidence="2">
    <location>
        <begin position="51"/>
        <end position="286"/>
    </location>
</feature>
<organism evidence="4 5">
    <name type="scientific">Deefgea salmonis</name>
    <dbReference type="NCBI Taxonomy" id="2875502"/>
    <lineage>
        <taxon>Bacteria</taxon>
        <taxon>Pseudomonadati</taxon>
        <taxon>Pseudomonadota</taxon>
        <taxon>Betaproteobacteria</taxon>
        <taxon>Neisseriales</taxon>
        <taxon>Chitinibacteraceae</taxon>
        <taxon>Deefgea</taxon>
    </lineage>
</organism>
<gene>
    <name evidence="4" type="ORF">LG219_00300</name>
</gene>
<dbReference type="SUPFAM" id="SSF89392">
    <property type="entry name" value="Prokaryotic lipoproteins and lipoprotein localization factors"/>
    <property type="match status" value="1"/>
</dbReference>
<dbReference type="RefSeq" id="WP_226762559.1">
    <property type="nucleotide sequence ID" value="NZ_JAJAWG010000001.1"/>
</dbReference>
<name>A0ABS8BG87_9NEIS</name>
<dbReference type="PANTHER" id="PTHR37507:SF2">
    <property type="entry name" value="SPORULATION PROTEIN YDCC"/>
    <property type="match status" value="1"/>
</dbReference>
<comment type="caution">
    <text evidence="4">The sequence shown here is derived from an EMBL/GenBank/DDBJ whole genome shotgun (WGS) entry which is preliminary data.</text>
</comment>
<dbReference type="InterPro" id="IPR033399">
    <property type="entry name" value="TP_0789-like"/>
</dbReference>
<dbReference type="EMBL" id="JAJAWG010000001">
    <property type="protein sequence ID" value="MCB5194728.1"/>
    <property type="molecule type" value="Genomic_DNA"/>
</dbReference>
<evidence type="ECO:0000256" key="1">
    <source>
        <dbReference type="ARBA" id="ARBA00022729"/>
    </source>
</evidence>
<evidence type="ECO:0000313" key="4">
    <source>
        <dbReference type="EMBL" id="MCB5194728.1"/>
    </source>
</evidence>
<keyword evidence="1 2" id="KW-0732">Signal</keyword>